<dbReference type="GO" id="GO:0003824">
    <property type="term" value="F:catalytic activity"/>
    <property type="evidence" value="ECO:0007669"/>
    <property type="project" value="InterPro"/>
</dbReference>
<dbReference type="PANTHER" id="PTHR43409:SF7">
    <property type="entry name" value="BLL1977 PROTEIN"/>
    <property type="match status" value="1"/>
</dbReference>
<evidence type="ECO:0000256" key="5">
    <source>
        <dbReference type="ARBA" id="ARBA00023014"/>
    </source>
</evidence>
<dbReference type="InterPro" id="IPR023404">
    <property type="entry name" value="rSAM_horseshoe"/>
</dbReference>
<evidence type="ECO:0000259" key="6">
    <source>
        <dbReference type="SMART" id="SM00729"/>
    </source>
</evidence>
<evidence type="ECO:0000313" key="8">
    <source>
        <dbReference type="Proteomes" id="UP000231382"/>
    </source>
</evidence>
<dbReference type="GO" id="GO:0051536">
    <property type="term" value="F:iron-sulfur cluster binding"/>
    <property type="evidence" value="ECO:0007669"/>
    <property type="project" value="UniProtKB-KW"/>
</dbReference>
<comment type="caution">
    <text evidence="7">The sequence shown here is derived from an EMBL/GenBank/DDBJ whole genome shotgun (WGS) entry which is preliminary data.</text>
</comment>
<dbReference type="Proteomes" id="UP000231382">
    <property type="component" value="Unassembled WGS sequence"/>
</dbReference>
<dbReference type="SUPFAM" id="SSF102114">
    <property type="entry name" value="Radical SAM enzymes"/>
    <property type="match status" value="1"/>
</dbReference>
<dbReference type="SMART" id="SM00729">
    <property type="entry name" value="Elp3"/>
    <property type="match status" value="1"/>
</dbReference>
<sequence>MGSIAAYLRTKNFEADLCFLERESSGLHNPTAIIGEDKKFVVIAKPNFKDYHLMFPILRKLKKLGVARRVFFCGPFASINSRSMLEQNAWLDGVILGQPEETASELIAAVAQKGKWRDTRGGIWRLSSGGLCEIERKINISLSDLPFPARDVEIGERGKYINIEASRGCIYSCSFCHVGRYWKGNGNEIIFNFRDSKLVVDEMEQIHKKLGKTLFIFNDTIFWRNKHDNQRLIDFAREVIKRKLRIRFYVYLRCEPFIDENVLELLTRAGLVRIFLGLENASRNSQSTFNKLISIEQYKKITLTLDRLKVNAHIGYIVFEPHSTPQDIKLNIDLLYEICKLFRLGTILEPARIIRGTLLHKKLIDERLIEPALGYESITYGYKFKDPRTEKIFRTINTVFVQKLGDVTFNYEYYITTIGVLKTLLLRERPDIFKAVEEKFEDFDKIKLKSMKMLKVYFTSLIAAVVRGEKVAEIVGSDLSSEFIGSFSEVFQDIAVRYALILSQIKNLGGAETVDEIYRGIDRIA</sequence>
<organism evidence="7 8">
    <name type="scientific">Candidatus Berkelbacteria bacterium CG10_big_fil_rev_8_21_14_0_10_43_13</name>
    <dbReference type="NCBI Taxonomy" id="1974514"/>
    <lineage>
        <taxon>Bacteria</taxon>
        <taxon>Candidatus Berkelbacteria</taxon>
    </lineage>
</organism>
<evidence type="ECO:0000313" key="7">
    <source>
        <dbReference type="EMBL" id="PIS07517.1"/>
    </source>
</evidence>
<proteinExistence type="predicted"/>
<evidence type="ECO:0000256" key="3">
    <source>
        <dbReference type="ARBA" id="ARBA00022723"/>
    </source>
</evidence>
<dbReference type="Gene3D" id="3.80.30.20">
    <property type="entry name" value="tm_1862 like domain"/>
    <property type="match status" value="1"/>
</dbReference>
<dbReference type="Pfam" id="PF04055">
    <property type="entry name" value="Radical_SAM"/>
    <property type="match status" value="1"/>
</dbReference>
<reference evidence="8" key="1">
    <citation type="submission" date="2017-09" db="EMBL/GenBank/DDBJ databases">
        <title>Depth-based differentiation of microbial function through sediment-hosted aquifers and enrichment of novel symbionts in the deep terrestrial subsurface.</title>
        <authorList>
            <person name="Probst A.J."/>
            <person name="Ladd B."/>
            <person name="Jarett J.K."/>
            <person name="Geller-Mcgrath D.E."/>
            <person name="Sieber C.M.K."/>
            <person name="Emerson J.B."/>
            <person name="Anantharaman K."/>
            <person name="Thomas B.C."/>
            <person name="Malmstrom R."/>
            <person name="Stieglmeier M."/>
            <person name="Klingl A."/>
            <person name="Woyke T."/>
            <person name="Ryan C.M."/>
            <person name="Banfield J.F."/>
        </authorList>
    </citation>
    <scope>NUCLEOTIDE SEQUENCE [LARGE SCALE GENOMIC DNA]</scope>
</reference>
<keyword evidence="2" id="KW-0949">S-adenosyl-L-methionine</keyword>
<keyword evidence="3" id="KW-0479">Metal-binding</keyword>
<keyword evidence="4" id="KW-0408">Iron</keyword>
<protein>
    <recommendedName>
        <fullName evidence="6">Elp3/MiaA/NifB-like radical SAM core domain-containing protein</fullName>
    </recommendedName>
</protein>
<gene>
    <name evidence="7" type="ORF">COT78_03210</name>
</gene>
<comment type="cofactor">
    <cofactor evidence="1">
        <name>[4Fe-4S] cluster</name>
        <dbReference type="ChEBI" id="CHEBI:49883"/>
    </cofactor>
</comment>
<dbReference type="AlphaFoldDB" id="A0A2H0W841"/>
<dbReference type="InterPro" id="IPR058240">
    <property type="entry name" value="rSAM_sf"/>
</dbReference>
<dbReference type="PANTHER" id="PTHR43409">
    <property type="entry name" value="ANAEROBIC MAGNESIUM-PROTOPORPHYRIN IX MONOMETHYL ESTER CYCLASE-RELATED"/>
    <property type="match status" value="1"/>
</dbReference>
<dbReference type="SFLD" id="SFLDG01082">
    <property type="entry name" value="B12-binding_domain_containing"/>
    <property type="match status" value="1"/>
</dbReference>
<evidence type="ECO:0000256" key="2">
    <source>
        <dbReference type="ARBA" id="ARBA00022691"/>
    </source>
</evidence>
<dbReference type="InterPro" id="IPR007197">
    <property type="entry name" value="rSAM"/>
</dbReference>
<dbReference type="InterPro" id="IPR006638">
    <property type="entry name" value="Elp3/MiaA/NifB-like_rSAM"/>
</dbReference>
<dbReference type="GO" id="GO:0005829">
    <property type="term" value="C:cytosol"/>
    <property type="evidence" value="ECO:0007669"/>
    <property type="project" value="TreeGrafter"/>
</dbReference>
<keyword evidence="5" id="KW-0411">Iron-sulfur</keyword>
<dbReference type="SFLD" id="SFLDS00029">
    <property type="entry name" value="Radical_SAM"/>
    <property type="match status" value="1"/>
</dbReference>
<dbReference type="GO" id="GO:0046872">
    <property type="term" value="F:metal ion binding"/>
    <property type="evidence" value="ECO:0007669"/>
    <property type="project" value="UniProtKB-KW"/>
</dbReference>
<evidence type="ECO:0000256" key="1">
    <source>
        <dbReference type="ARBA" id="ARBA00001966"/>
    </source>
</evidence>
<feature type="domain" description="Elp3/MiaA/NifB-like radical SAM core" evidence="6">
    <location>
        <begin position="159"/>
        <end position="380"/>
    </location>
</feature>
<accession>A0A2H0W841</accession>
<dbReference type="EMBL" id="PEZW01000020">
    <property type="protein sequence ID" value="PIS07517.1"/>
    <property type="molecule type" value="Genomic_DNA"/>
</dbReference>
<dbReference type="InterPro" id="IPR051198">
    <property type="entry name" value="BchE-like"/>
</dbReference>
<evidence type="ECO:0000256" key="4">
    <source>
        <dbReference type="ARBA" id="ARBA00023004"/>
    </source>
</evidence>
<name>A0A2H0W841_9BACT</name>